<dbReference type="AlphaFoldDB" id="A0A941ATU2"/>
<comment type="caution">
    <text evidence="1">The sequence shown here is derived from an EMBL/GenBank/DDBJ whole genome shotgun (WGS) entry which is preliminary data.</text>
</comment>
<sequence>MKLIDARQKAALEAGFSQMELGATMRAYPIPAAGLEIVKEFEIVLPGDIKAPLARMSKRLVTWLFVQASLSR</sequence>
<organism evidence="1 2">
    <name type="scientific">Pseudoxanthomonas helianthi</name>
    <dbReference type="NCBI Taxonomy" id="1453541"/>
    <lineage>
        <taxon>Bacteria</taxon>
        <taxon>Pseudomonadati</taxon>
        <taxon>Pseudomonadota</taxon>
        <taxon>Gammaproteobacteria</taxon>
        <taxon>Lysobacterales</taxon>
        <taxon>Lysobacteraceae</taxon>
        <taxon>Pseudoxanthomonas</taxon>
    </lineage>
</organism>
<keyword evidence="2" id="KW-1185">Reference proteome</keyword>
<protein>
    <submittedName>
        <fullName evidence="1">Uncharacterized protein</fullName>
    </submittedName>
</protein>
<reference evidence="1" key="2">
    <citation type="submission" date="2021-03" db="EMBL/GenBank/DDBJ databases">
        <authorList>
            <person name="Cao W."/>
        </authorList>
    </citation>
    <scope>NUCLEOTIDE SEQUENCE</scope>
    <source>
        <strain evidence="1">110414</strain>
    </source>
</reference>
<dbReference type="Proteomes" id="UP000673447">
    <property type="component" value="Unassembled WGS sequence"/>
</dbReference>
<evidence type="ECO:0000313" key="2">
    <source>
        <dbReference type="Proteomes" id="UP000673447"/>
    </source>
</evidence>
<dbReference type="RefSeq" id="WP_210536202.1">
    <property type="nucleotide sequence ID" value="NZ_JAGKTC010000002.1"/>
</dbReference>
<gene>
    <name evidence="1" type="ORF">J5837_07720</name>
</gene>
<name>A0A941ATU2_9GAMM</name>
<proteinExistence type="predicted"/>
<accession>A0A941ATU2</accession>
<dbReference type="EMBL" id="JAGKTC010000002">
    <property type="protein sequence ID" value="MBP3984315.1"/>
    <property type="molecule type" value="Genomic_DNA"/>
</dbReference>
<reference evidence="1" key="1">
    <citation type="journal article" date="2016" name="Int. J. Syst. Evol. Microbiol.">
        <title>Pseudoxanthomonas helianthi sp. nov., isolated from roots of Jerusalem artichoke (Helianthus tuberosus).</title>
        <authorList>
            <person name="Kittiwongwattana C."/>
            <person name="Thawai C."/>
        </authorList>
    </citation>
    <scope>NUCLEOTIDE SEQUENCE</scope>
    <source>
        <strain evidence="1">110414</strain>
    </source>
</reference>
<evidence type="ECO:0000313" key="1">
    <source>
        <dbReference type="EMBL" id="MBP3984315.1"/>
    </source>
</evidence>